<evidence type="ECO:0000313" key="4">
    <source>
        <dbReference type="Proteomes" id="UP000193986"/>
    </source>
</evidence>
<dbReference type="PANTHER" id="PTHR11560">
    <property type="entry name" value="39S RIBOSOMAL PROTEIN L10, MITOCHONDRIAL"/>
    <property type="match status" value="1"/>
</dbReference>
<dbReference type="AlphaFoldDB" id="A0A1Y2B1B4"/>
<dbReference type="SUPFAM" id="SSF160369">
    <property type="entry name" value="Ribosomal protein L10-like"/>
    <property type="match status" value="1"/>
</dbReference>
<keyword evidence="4" id="KW-1185">Reference proteome</keyword>
<comment type="similarity">
    <text evidence="1">Belongs to the universal ribosomal protein uL10 family.</text>
</comment>
<evidence type="ECO:0000256" key="2">
    <source>
        <dbReference type="SAM" id="MobiDB-lite"/>
    </source>
</evidence>
<feature type="compositionally biased region" description="Low complexity" evidence="2">
    <location>
        <begin position="29"/>
        <end position="53"/>
    </location>
</feature>
<dbReference type="OrthoDB" id="360689at2759"/>
<proteinExistence type="inferred from homology"/>
<name>A0A1Y2B1B4_9TREE</name>
<sequence>MSFRPTLRLLSTPTPRVFATTSSILPSNPRSFSTTSRISSTSTPRTSTSLPTSKLVTSLPTAKTAISLPTSTTTTAVRTFVSSTSSKTPKPATLKKSLRIYTDRKAYLYANYTHLLKHNQLVLLFKHDNLSAADSQRLRTALKRVPIPQPQSTIKGKNNNTSITLTITRTGVLSAIETPLIPWLQGPTALLTCPTISPTYLTQILRVITRTIKQGQRENITEDKQPKFQLVVGLLEGKRLMPANQVEQVAKLDELDTLRSMVVGLLEGSGRNLLGVLETARGGGLVRTLQGLEKDLQDNQGGGSGEAPSA</sequence>
<gene>
    <name evidence="3" type="ORF">BCR39DRAFT_535247</name>
</gene>
<organism evidence="3 4">
    <name type="scientific">Naematelia encephala</name>
    <dbReference type="NCBI Taxonomy" id="71784"/>
    <lineage>
        <taxon>Eukaryota</taxon>
        <taxon>Fungi</taxon>
        <taxon>Dikarya</taxon>
        <taxon>Basidiomycota</taxon>
        <taxon>Agaricomycotina</taxon>
        <taxon>Tremellomycetes</taxon>
        <taxon>Tremellales</taxon>
        <taxon>Naemateliaceae</taxon>
        <taxon>Naematelia</taxon>
    </lineage>
</organism>
<comment type="caution">
    <text evidence="3">The sequence shown here is derived from an EMBL/GenBank/DDBJ whole genome shotgun (WGS) entry which is preliminary data.</text>
</comment>
<protein>
    <recommendedName>
        <fullName evidence="5">Ribosomal protein L10-domain-containing protein</fullName>
    </recommendedName>
</protein>
<evidence type="ECO:0000313" key="3">
    <source>
        <dbReference type="EMBL" id="ORY28277.1"/>
    </source>
</evidence>
<dbReference type="InParanoid" id="A0A1Y2B1B4"/>
<dbReference type="Proteomes" id="UP000193986">
    <property type="component" value="Unassembled WGS sequence"/>
</dbReference>
<dbReference type="FunCoup" id="A0A1Y2B1B4">
    <property type="interactions" value="108"/>
</dbReference>
<dbReference type="STRING" id="71784.A0A1Y2B1B4"/>
<dbReference type="InterPro" id="IPR047865">
    <property type="entry name" value="Ribosomal_uL10_bac_type"/>
</dbReference>
<dbReference type="Gene3D" id="3.30.70.1730">
    <property type="match status" value="1"/>
</dbReference>
<evidence type="ECO:0000256" key="1">
    <source>
        <dbReference type="ARBA" id="ARBA00008889"/>
    </source>
</evidence>
<evidence type="ECO:0008006" key="5">
    <source>
        <dbReference type="Google" id="ProtNLM"/>
    </source>
</evidence>
<reference evidence="3 4" key="1">
    <citation type="submission" date="2016-07" db="EMBL/GenBank/DDBJ databases">
        <title>Pervasive Adenine N6-methylation of Active Genes in Fungi.</title>
        <authorList>
            <consortium name="DOE Joint Genome Institute"/>
            <person name="Mondo S.J."/>
            <person name="Dannebaum R.O."/>
            <person name="Kuo R.C."/>
            <person name="Labutti K."/>
            <person name="Haridas S."/>
            <person name="Kuo A."/>
            <person name="Salamov A."/>
            <person name="Ahrendt S.R."/>
            <person name="Lipzen A."/>
            <person name="Sullivan W."/>
            <person name="Andreopoulos W.B."/>
            <person name="Clum A."/>
            <person name="Lindquist E."/>
            <person name="Daum C."/>
            <person name="Ramamoorthy G.K."/>
            <person name="Gryganskyi A."/>
            <person name="Culley D."/>
            <person name="Magnuson J.K."/>
            <person name="James T.Y."/>
            <person name="O'Malley M.A."/>
            <person name="Stajich J.E."/>
            <person name="Spatafora J.W."/>
            <person name="Visel A."/>
            <person name="Grigoriev I.V."/>
        </authorList>
    </citation>
    <scope>NUCLEOTIDE SEQUENCE [LARGE SCALE GENOMIC DNA]</scope>
    <source>
        <strain evidence="3 4">68-887.2</strain>
    </source>
</reference>
<accession>A0A1Y2B1B4</accession>
<feature type="region of interest" description="Disordered" evidence="2">
    <location>
        <begin position="20"/>
        <end position="53"/>
    </location>
</feature>
<dbReference type="InterPro" id="IPR043141">
    <property type="entry name" value="Ribosomal_uL10-like_sf"/>
</dbReference>
<dbReference type="EMBL" id="MCFC01000032">
    <property type="protein sequence ID" value="ORY28277.1"/>
    <property type="molecule type" value="Genomic_DNA"/>
</dbReference>